<name>A0A9Y2I8Z6_9PSEU</name>
<accession>A0A9Y2I8Z6</accession>
<protein>
    <submittedName>
        <fullName evidence="2">Uncharacterized protein</fullName>
    </submittedName>
</protein>
<keyword evidence="3" id="KW-1185">Reference proteome</keyword>
<evidence type="ECO:0000256" key="1">
    <source>
        <dbReference type="SAM" id="Phobius"/>
    </source>
</evidence>
<keyword evidence="1" id="KW-0812">Transmembrane</keyword>
<feature type="transmembrane region" description="Helical" evidence="1">
    <location>
        <begin position="91"/>
        <end position="115"/>
    </location>
</feature>
<dbReference type="KEGG" id="acab:QRX50_27385"/>
<dbReference type="RefSeq" id="WP_285966033.1">
    <property type="nucleotide sequence ID" value="NZ_CP127294.1"/>
</dbReference>
<dbReference type="AlphaFoldDB" id="A0A9Y2I8Z6"/>
<feature type="transmembrane region" description="Helical" evidence="1">
    <location>
        <begin position="66"/>
        <end position="85"/>
    </location>
</feature>
<keyword evidence="1" id="KW-0472">Membrane</keyword>
<gene>
    <name evidence="2" type="ORF">QRX50_27385</name>
</gene>
<dbReference type="EMBL" id="CP127294">
    <property type="protein sequence ID" value="WIX75257.1"/>
    <property type="molecule type" value="Genomic_DNA"/>
</dbReference>
<evidence type="ECO:0000313" key="2">
    <source>
        <dbReference type="EMBL" id="WIX75257.1"/>
    </source>
</evidence>
<dbReference type="Proteomes" id="UP001236014">
    <property type="component" value="Chromosome"/>
</dbReference>
<evidence type="ECO:0000313" key="3">
    <source>
        <dbReference type="Proteomes" id="UP001236014"/>
    </source>
</evidence>
<reference evidence="2 3" key="1">
    <citation type="submission" date="2023-06" db="EMBL/GenBank/DDBJ databases">
        <authorList>
            <person name="Oyuntsetseg B."/>
            <person name="Kim S.B."/>
        </authorList>
    </citation>
    <scope>NUCLEOTIDE SEQUENCE [LARGE SCALE GENOMIC DNA]</scope>
    <source>
        <strain evidence="2 3">2-15</strain>
    </source>
</reference>
<organism evidence="2 3">
    <name type="scientific">Amycolatopsis carbonis</name>
    <dbReference type="NCBI Taxonomy" id="715471"/>
    <lineage>
        <taxon>Bacteria</taxon>
        <taxon>Bacillati</taxon>
        <taxon>Actinomycetota</taxon>
        <taxon>Actinomycetes</taxon>
        <taxon>Pseudonocardiales</taxon>
        <taxon>Pseudonocardiaceae</taxon>
        <taxon>Amycolatopsis</taxon>
    </lineage>
</organism>
<proteinExistence type="predicted"/>
<keyword evidence="1" id="KW-1133">Transmembrane helix</keyword>
<sequence length="142" mass="15130">MERDPRPRLLLRHLAHERSAEGSERTSPLSVRRPAAGYASATAVCGWCGTELQLRVAAARKVRQSLLGWALVYFAGVLAVVGGMAALSASIVWLAVVLMVGGLLVAVVGGAFWWWATGVRPVSAVPEGKPGPHVVRPDRGQR</sequence>